<dbReference type="Pfam" id="PF00932">
    <property type="entry name" value="LTD"/>
    <property type="match status" value="1"/>
</dbReference>
<dbReference type="SUPFAM" id="SSF74853">
    <property type="entry name" value="Lamin A/C globular tail domain"/>
    <property type="match status" value="1"/>
</dbReference>
<evidence type="ECO:0000256" key="1">
    <source>
        <dbReference type="SAM" id="MobiDB-lite"/>
    </source>
</evidence>
<dbReference type="AlphaFoldDB" id="A0A923L9Q5"/>
<keyword evidence="4" id="KW-1185">Reference proteome</keyword>
<sequence length="254" mass="27818">MPFWMDRFFFWKHRQEIHPREIPALVINEVCPVNPGTALDEKTTTYEDYIELYNPTDSAVSLKDFYLSDDTKKPLAGPLPDVEITAGGYYCVYAVGKDGSMPEGVPSVPFALTSGETVTLTTLAMSESGVTRPVTVDTVTLPSQQTADTVYARMEDGADTFSEMRPSPGSSNQEGEGTVTLNSISPNLSGQNWSGRYYTDYPVTLTAEAPEGYSFVGWEIEGGETVSGSASDAQIQVRLETDTEIRAVFEENND</sequence>
<dbReference type="PROSITE" id="PS51841">
    <property type="entry name" value="LTD"/>
    <property type="match status" value="1"/>
</dbReference>
<evidence type="ECO:0000313" key="4">
    <source>
        <dbReference type="Proteomes" id="UP000649345"/>
    </source>
</evidence>
<dbReference type="InterPro" id="IPR001322">
    <property type="entry name" value="Lamin_tail_dom"/>
</dbReference>
<accession>A0A923L9Q5</accession>
<organism evidence="3 4">
    <name type="scientific">Anaerosacchariphilus hominis</name>
    <dbReference type="NCBI Taxonomy" id="2763017"/>
    <lineage>
        <taxon>Bacteria</taxon>
        <taxon>Bacillati</taxon>
        <taxon>Bacillota</taxon>
        <taxon>Clostridia</taxon>
        <taxon>Lachnospirales</taxon>
        <taxon>Lachnospiraceae</taxon>
        <taxon>Anaerosacchariphilus</taxon>
    </lineage>
</organism>
<dbReference type="EMBL" id="JACOOR010000001">
    <property type="protein sequence ID" value="MBC5658503.1"/>
    <property type="molecule type" value="Genomic_DNA"/>
</dbReference>
<feature type="compositionally biased region" description="Polar residues" evidence="1">
    <location>
        <begin position="168"/>
        <end position="179"/>
    </location>
</feature>
<dbReference type="InterPro" id="IPR044060">
    <property type="entry name" value="Bacterial_rp_domain"/>
</dbReference>
<protein>
    <submittedName>
        <fullName evidence="3">Lamin tail domain-containing protein</fullName>
    </submittedName>
</protein>
<comment type="caution">
    <text evidence="3">The sequence shown here is derived from an EMBL/GenBank/DDBJ whole genome shotgun (WGS) entry which is preliminary data.</text>
</comment>
<name>A0A923L9Q5_9FIRM</name>
<dbReference type="RefSeq" id="WP_186872785.1">
    <property type="nucleotide sequence ID" value="NZ_JACOOR010000001.1"/>
</dbReference>
<evidence type="ECO:0000259" key="2">
    <source>
        <dbReference type="PROSITE" id="PS51841"/>
    </source>
</evidence>
<dbReference type="InterPro" id="IPR036415">
    <property type="entry name" value="Lamin_tail_dom_sf"/>
</dbReference>
<gene>
    <name evidence="3" type="ORF">H8S44_01715</name>
</gene>
<dbReference type="Proteomes" id="UP000649345">
    <property type="component" value="Unassembled WGS sequence"/>
</dbReference>
<proteinExistence type="predicted"/>
<feature type="region of interest" description="Disordered" evidence="1">
    <location>
        <begin position="160"/>
        <end position="179"/>
    </location>
</feature>
<dbReference type="Pfam" id="PF18998">
    <property type="entry name" value="Flg_new_2"/>
    <property type="match status" value="1"/>
</dbReference>
<evidence type="ECO:0000313" key="3">
    <source>
        <dbReference type="EMBL" id="MBC5658503.1"/>
    </source>
</evidence>
<reference evidence="3" key="1">
    <citation type="submission" date="2020-08" db="EMBL/GenBank/DDBJ databases">
        <title>Genome public.</title>
        <authorList>
            <person name="Liu C."/>
            <person name="Sun Q."/>
        </authorList>
    </citation>
    <scope>NUCLEOTIDE SEQUENCE</scope>
    <source>
        <strain evidence="3">NSJ-68</strain>
    </source>
</reference>
<feature type="domain" description="LTD" evidence="2">
    <location>
        <begin position="13"/>
        <end position="143"/>
    </location>
</feature>